<proteinExistence type="predicted"/>
<organism evidence="1 2">
    <name type="scientific">Salipaludibacillus aurantiacus</name>
    <dbReference type="NCBI Taxonomy" id="1601833"/>
    <lineage>
        <taxon>Bacteria</taxon>
        <taxon>Bacillati</taxon>
        <taxon>Bacillota</taxon>
        <taxon>Bacilli</taxon>
        <taxon>Bacillales</taxon>
        <taxon>Bacillaceae</taxon>
    </lineage>
</organism>
<keyword evidence="2" id="KW-1185">Reference proteome</keyword>
<dbReference type="RefSeq" id="WP_177174206.1">
    <property type="nucleotide sequence ID" value="NZ_FOGT01000004.1"/>
</dbReference>
<gene>
    <name evidence="1" type="ORF">SAMN05518684_10454</name>
</gene>
<reference evidence="2" key="1">
    <citation type="submission" date="2016-10" db="EMBL/GenBank/DDBJ databases">
        <authorList>
            <person name="Varghese N."/>
            <person name="Submissions S."/>
        </authorList>
    </citation>
    <scope>NUCLEOTIDE SEQUENCE [LARGE SCALE GENOMIC DNA]</scope>
    <source>
        <strain evidence="2">S9</strain>
    </source>
</reference>
<dbReference type="Proteomes" id="UP000198571">
    <property type="component" value="Unassembled WGS sequence"/>
</dbReference>
<dbReference type="AlphaFoldDB" id="A0A1H9S6M6"/>
<name>A0A1H9S6M6_9BACI</name>
<evidence type="ECO:0000313" key="2">
    <source>
        <dbReference type="Proteomes" id="UP000198571"/>
    </source>
</evidence>
<sequence length="51" mass="5969">MTIKEQNEKSDYSTAALSPDHLDRLITLEKDFADFTHKEIVLIAYEKEELK</sequence>
<evidence type="ECO:0000313" key="1">
    <source>
        <dbReference type="EMBL" id="SER80621.1"/>
    </source>
</evidence>
<protein>
    <submittedName>
        <fullName evidence="1">Uncharacterized protein</fullName>
    </submittedName>
</protein>
<accession>A0A1H9S6M6</accession>
<dbReference type="EMBL" id="FOGT01000004">
    <property type="protein sequence ID" value="SER80621.1"/>
    <property type="molecule type" value="Genomic_DNA"/>
</dbReference>